<evidence type="ECO:0000256" key="1">
    <source>
        <dbReference type="ARBA" id="ARBA00009080"/>
    </source>
</evidence>
<dbReference type="InterPro" id="IPR048666">
    <property type="entry name" value="RedAm-like_C"/>
</dbReference>
<dbReference type="SUPFAM" id="SSF51735">
    <property type="entry name" value="NAD(P)-binding Rossmann-fold domains"/>
    <property type="match status" value="1"/>
</dbReference>
<name>A0AA41U7V0_9ACTN</name>
<dbReference type="InterPro" id="IPR015815">
    <property type="entry name" value="HIBADH-related"/>
</dbReference>
<dbReference type="InterPro" id="IPR013328">
    <property type="entry name" value="6PGD_dom2"/>
</dbReference>
<organism evidence="5 6">
    <name type="scientific">Yinghuangia soli</name>
    <dbReference type="NCBI Taxonomy" id="2908204"/>
    <lineage>
        <taxon>Bacteria</taxon>
        <taxon>Bacillati</taxon>
        <taxon>Actinomycetota</taxon>
        <taxon>Actinomycetes</taxon>
        <taxon>Kitasatosporales</taxon>
        <taxon>Streptomycetaceae</taxon>
        <taxon>Yinghuangia</taxon>
    </lineage>
</organism>
<dbReference type="InterPro" id="IPR036291">
    <property type="entry name" value="NAD(P)-bd_dom_sf"/>
</dbReference>
<reference evidence="5" key="1">
    <citation type="submission" date="2022-01" db="EMBL/GenBank/DDBJ databases">
        <title>Genome-Based Taxonomic Classification of the Phylum Actinobacteria.</title>
        <authorList>
            <person name="Gao Y."/>
        </authorList>
    </citation>
    <scope>NUCLEOTIDE SEQUENCE</scope>
    <source>
        <strain evidence="5">KLBMP 8922</strain>
    </source>
</reference>
<dbReference type="Gene3D" id="3.40.50.720">
    <property type="entry name" value="NAD(P)-binding Rossmann-like Domain"/>
    <property type="match status" value="1"/>
</dbReference>
<dbReference type="GO" id="GO:0016491">
    <property type="term" value="F:oxidoreductase activity"/>
    <property type="evidence" value="ECO:0007669"/>
    <property type="project" value="UniProtKB-KW"/>
</dbReference>
<gene>
    <name evidence="5" type="ORF">LZ495_34450</name>
</gene>
<feature type="domain" description="NADPH-dependent reductive aminase-like C-terminal" evidence="4">
    <location>
        <begin position="183"/>
        <end position="308"/>
    </location>
</feature>
<dbReference type="InterPro" id="IPR006115">
    <property type="entry name" value="6PGDH_NADP-bd"/>
</dbReference>
<dbReference type="Pfam" id="PF21761">
    <property type="entry name" value="RedAm-like_C"/>
    <property type="match status" value="1"/>
</dbReference>
<dbReference type="RefSeq" id="WP_235057066.1">
    <property type="nucleotide sequence ID" value="NZ_JAKFHA010000032.1"/>
</dbReference>
<evidence type="ECO:0000256" key="2">
    <source>
        <dbReference type="ARBA" id="ARBA00023002"/>
    </source>
</evidence>
<evidence type="ECO:0000259" key="4">
    <source>
        <dbReference type="Pfam" id="PF21761"/>
    </source>
</evidence>
<dbReference type="Gene3D" id="1.10.1040.10">
    <property type="entry name" value="N-(1-d-carboxylethyl)-l-norvaline Dehydrogenase, domain 2"/>
    <property type="match status" value="1"/>
</dbReference>
<comment type="similarity">
    <text evidence="1">Belongs to the HIBADH-related family.</text>
</comment>
<sequence>MNSAPQNAALEDVKNSLAGEGSPSVAVIGLGMMGRALAAAFLAGGRTTAVWNRTPGRAGELVAAGAREAASAEAAVRAADLVVVCVRDYEAVHEALDAAAEAGALQGRVLVNLTSGTSQQGRDTAEWASAQGAAYLDGAIMMTPPGIGDINTVVLYGGAPAVYAEHAATLALLGGGSRHLGADPGVASVYDVAMLGLMWSTFNGFLHGVALLGADGIPAKEFLPLAKYWLGAIESFVELYAGQIDAGDFAAVDATLETQLPPIEHLVEESRARGVDTTLPEYTKAAIEAAIGRGHALDSYARIVEHFRG</sequence>
<dbReference type="GO" id="GO:0050661">
    <property type="term" value="F:NADP binding"/>
    <property type="evidence" value="ECO:0007669"/>
    <property type="project" value="InterPro"/>
</dbReference>
<evidence type="ECO:0000313" key="6">
    <source>
        <dbReference type="Proteomes" id="UP001165378"/>
    </source>
</evidence>
<comment type="caution">
    <text evidence="5">The sequence shown here is derived from an EMBL/GenBank/DDBJ whole genome shotgun (WGS) entry which is preliminary data.</text>
</comment>
<evidence type="ECO:0000259" key="3">
    <source>
        <dbReference type="Pfam" id="PF03446"/>
    </source>
</evidence>
<keyword evidence="6" id="KW-1185">Reference proteome</keyword>
<proteinExistence type="inferred from homology"/>
<dbReference type="PANTHER" id="PTHR43580:SF2">
    <property type="entry name" value="CYTOKINE-LIKE NUCLEAR FACTOR N-PAC"/>
    <property type="match status" value="1"/>
</dbReference>
<dbReference type="EMBL" id="JAKFHA010000032">
    <property type="protein sequence ID" value="MCF2532289.1"/>
    <property type="molecule type" value="Genomic_DNA"/>
</dbReference>
<keyword evidence="2" id="KW-0560">Oxidoreductase</keyword>
<dbReference type="Proteomes" id="UP001165378">
    <property type="component" value="Unassembled WGS sequence"/>
</dbReference>
<dbReference type="PANTHER" id="PTHR43580">
    <property type="entry name" value="OXIDOREDUCTASE GLYR1-RELATED"/>
    <property type="match status" value="1"/>
</dbReference>
<feature type="domain" description="6-phosphogluconate dehydrogenase NADP-binding" evidence="3">
    <location>
        <begin position="25"/>
        <end position="174"/>
    </location>
</feature>
<dbReference type="AlphaFoldDB" id="A0AA41U7V0"/>
<dbReference type="Pfam" id="PF03446">
    <property type="entry name" value="NAD_binding_2"/>
    <property type="match status" value="1"/>
</dbReference>
<evidence type="ECO:0000313" key="5">
    <source>
        <dbReference type="EMBL" id="MCF2532289.1"/>
    </source>
</evidence>
<protein>
    <submittedName>
        <fullName evidence="5">NAD(P)-binding domain-containing protein</fullName>
    </submittedName>
</protein>
<dbReference type="InterPro" id="IPR051265">
    <property type="entry name" value="HIBADH-related_NP60_sf"/>
</dbReference>
<accession>A0AA41U7V0</accession>
<dbReference type="PIRSF" id="PIRSF000103">
    <property type="entry name" value="HIBADH"/>
    <property type="match status" value="1"/>
</dbReference>